<dbReference type="InterPro" id="IPR017216">
    <property type="entry name" value="HPS3"/>
</dbReference>
<feature type="region of interest" description="Disordered" evidence="1">
    <location>
        <begin position="526"/>
        <end position="548"/>
    </location>
</feature>
<dbReference type="GO" id="GO:0005737">
    <property type="term" value="C:cytoplasm"/>
    <property type="evidence" value="ECO:0007669"/>
    <property type="project" value="Ensembl"/>
</dbReference>
<reference evidence="4 5" key="1">
    <citation type="journal article" date="2019" name="Proc. Natl. Acad. Sci. U.S.A.">
        <title>Regulatory changes in pterin and carotenoid genes underlie balanced color polymorphisms in the wall lizard.</title>
        <authorList>
            <person name="Andrade P."/>
            <person name="Pinho C."/>
            <person name="Perez I de Lanuza G."/>
            <person name="Afonso S."/>
            <person name="Brejcha J."/>
            <person name="Rubin C.J."/>
            <person name="Wallerman O."/>
            <person name="Pereira P."/>
            <person name="Sabatino S.J."/>
            <person name="Bellati A."/>
            <person name="Pellitteri-Rosa D."/>
            <person name="Bosakova Z."/>
            <person name="Bunikis I."/>
            <person name="Carretero M.A."/>
            <person name="Feiner N."/>
            <person name="Marsik P."/>
            <person name="Pauperio F."/>
            <person name="Salvi D."/>
            <person name="Soler L."/>
            <person name="While G.M."/>
            <person name="Uller T."/>
            <person name="Font E."/>
            <person name="Andersson L."/>
            <person name="Carneiro M."/>
        </authorList>
    </citation>
    <scope>NUCLEOTIDE SEQUENCE</scope>
</reference>
<dbReference type="OMA" id="CIPYYKM"/>
<dbReference type="Pfam" id="PF14763">
    <property type="entry name" value="HPS3_C"/>
    <property type="match status" value="1"/>
</dbReference>
<gene>
    <name evidence="4" type="primary">HPS3</name>
</gene>
<dbReference type="PANTHER" id="PTHR28633">
    <property type="entry name" value="HERMANSKY-PUDLAK SYNDROME 3 PROTEIN"/>
    <property type="match status" value="1"/>
</dbReference>
<protein>
    <submittedName>
        <fullName evidence="4">HPS3 biosis of lysosomal organelles complex 2 subunit 1</fullName>
    </submittedName>
</protein>
<evidence type="ECO:0000259" key="2">
    <source>
        <dbReference type="Pfam" id="PF14761"/>
    </source>
</evidence>
<evidence type="ECO:0000313" key="5">
    <source>
        <dbReference type="Proteomes" id="UP000472272"/>
    </source>
</evidence>
<feature type="domain" description="BLOC-2 complex member HPS3 C-terminal" evidence="3">
    <location>
        <begin position="566"/>
        <end position="1067"/>
    </location>
</feature>
<keyword evidence="5" id="KW-1185">Reference proteome</keyword>
<evidence type="ECO:0000256" key="1">
    <source>
        <dbReference type="SAM" id="MobiDB-lite"/>
    </source>
</evidence>
<evidence type="ECO:0000259" key="3">
    <source>
        <dbReference type="Pfam" id="PF14763"/>
    </source>
</evidence>
<dbReference type="InterPro" id="IPR029438">
    <property type="entry name" value="HPS3_C"/>
</dbReference>
<feature type="compositionally biased region" description="Basic and acidic residues" evidence="1">
    <location>
        <begin position="536"/>
        <end position="547"/>
    </location>
</feature>
<dbReference type="InterPro" id="IPR029437">
    <property type="entry name" value="HPS3_N"/>
</dbReference>
<dbReference type="Proteomes" id="UP000472272">
    <property type="component" value="Chromosome 5"/>
</dbReference>
<evidence type="ECO:0000313" key="4">
    <source>
        <dbReference type="Ensembl" id="ENSPMRP00000013301.1"/>
    </source>
</evidence>
<sequence>MGLRPGPLHSATMLPLWEAVARIGGAADASFQLTDVGRCLPRKLQFCQQQRPEAERRPGRSGAMVQLYNLHPFGSQQVVPAKQEPALFCCGRDTLLVACAPGACKVEVFAAGRPELCEPLGSFCTLGRVLRMAYSEVGDYVVTVEEKNESLFLRAYVNWRCMSTGNSRVCVRMIGHNLEASYSEASKNQITIVELPLSDPPLCFSCCPLTGDLLVGCKNKLILFSLKHLVRSQNVTVLDFERLLILHIDNITPSEVAFCAGYIAITTELEVLILHLEAGVEAAGSSRQQDCDSVESERLFNKGVKEEPDSTPFETDDFVICQQPVELFGEESRQCGICVTLESTGLVGEESNFQLQYVLYRRFALDISSFAFSGDDAKLHSLQLLPVYVTENSATTGGAEPAKRELLSLFCFFSLPHIGYLYTVGNLVELISTYQYSERSQQAVLTPQFLHVITSNNLQCFTVRCSAAAARDEDPYIDTTLKACPPVSLDVCALRMQLFIGLKAISHFKNHVIVLTKAETEDITERKKPSRRLLSRKSDSIKPKVSPESEPGWNLYIVNTTSTLLLYREMVEYSKTYENVRTESCIHLLSEAHLLVRAALMDPDLKESAEKEDLLEALQESCALLGDCYSRFNTKDFHLALPYYKMSGLSVTDVLKRVDPTFEDKTHKYEKGIIFYLYHSLCEDIDEELSEELAAKVLHIFHPAESNQIPQVLCSPCMRKVSPEIAIEYLQKVEEVVPSVVVTLTKASMALKMGDPDGCKSELDSYAEMMLVCGFIVEPRLLRQLIKGQVVPTELAVYLRETRPGFLVASVLALHENSKIELEEADTYIKMLSAEEEDAIPQLLVDFWEALLVACSQKEVVQELHFKLAEQYIWRLSRKQLPNTKPLKTTEDLINSCGHYGLIFPWVTFMMSLIPPSDQNASDDLSKLQSLLCSPYFNIPSILPLLEALPEETLPGLSIHILCDTRLGQYERSIDKLLERCPQAVIPYAQHELKHECRALWWNKLLPELCKRIRDPGDNYSVLLSSLTETLSVIAMELELRDFLNVLPEDGNAAFFLPHLLQCSRRKLVT</sequence>
<dbReference type="Pfam" id="PF14761">
    <property type="entry name" value="HPS3_N"/>
    <property type="match status" value="1"/>
</dbReference>
<dbReference type="GO" id="GO:0043473">
    <property type="term" value="P:pigmentation"/>
    <property type="evidence" value="ECO:0007669"/>
    <property type="project" value="Ensembl"/>
</dbReference>
<organism evidence="4 5">
    <name type="scientific">Podarcis muralis</name>
    <name type="common">Wall lizard</name>
    <name type="synonym">Lacerta muralis</name>
    <dbReference type="NCBI Taxonomy" id="64176"/>
    <lineage>
        <taxon>Eukaryota</taxon>
        <taxon>Metazoa</taxon>
        <taxon>Chordata</taxon>
        <taxon>Craniata</taxon>
        <taxon>Vertebrata</taxon>
        <taxon>Euteleostomi</taxon>
        <taxon>Lepidosauria</taxon>
        <taxon>Squamata</taxon>
        <taxon>Bifurcata</taxon>
        <taxon>Unidentata</taxon>
        <taxon>Episquamata</taxon>
        <taxon>Laterata</taxon>
        <taxon>Lacertibaenia</taxon>
        <taxon>Lacertidae</taxon>
        <taxon>Podarcis</taxon>
    </lineage>
</organism>
<reference evidence="4" key="3">
    <citation type="submission" date="2025-09" db="UniProtKB">
        <authorList>
            <consortium name="Ensembl"/>
        </authorList>
    </citation>
    <scope>IDENTIFICATION</scope>
</reference>
<dbReference type="Ensembl" id="ENSPMRT00000014202.1">
    <property type="protein sequence ID" value="ENSPMRP00000013301.1"/>
    <property type="gene ID" value="ENSPMRG00000008901.1"/>
</dbReference>
<accession>A0A670INR2</accession>
<proteinExistence type="predicted"/>
<reference evidence="4" key="2">
    <citation type="submission" date="2025-08" db="UniProtKB">
        <authorList>
            <consortium name="Ensembl"/>
        </authorList>
    </citation>
    <scope>IDENTIFICATION</scope>
</reference>
<dbReference type="PANTHER" id="PTHR28633:SF1">
    <property type="entry name" value="BLOC-2 COMPLEX MEMBER HPS3"/>
    <property type="match status" value="1"/>
</dbReference>
<name>A0A670INR2_PODMU</name>
<feature type="domain" description="BLOC-2 complex member HPS3 N-terminal" evidence="2">
    <location>
        <begin position="66"/>
        <end position="545"/>
    </location>
</feature>
<dbReference type="AlphaFoldDB" id="A0A670INR2"/>
<dbReference type="GO" id="GO:0031084">
    <property type="term" value="C:BLOC-2 complex"/>
    <property type="evidence" value="ECO:0007669"/>
    <property type="project" value="Ensembl"/>
</dbReference>
<dbReference type="GeneTree" id="ENSGT00390000015458"/>